<dbReference type="PANTHER" id="PTHR48080">
    <property type="entry name" value="D-GALACTONATE DEHYDRATASE-RELATED"/>
    <property type="match status" value="1"/>
</dbReference>
<dbReference type="InterPro" id="IPR029065">
    <property type="entry name" value="Enolase_C-like"/>
</dbReference>
<comment type="caution">
    <text evidence="3">The sequence shown here is derived from an EMBL/GenBank/DDBJ whole genome shotgun (WGS) entry which is preliminary data.</text>
</comment>
<evidence type="ECO:0000256" key="1">
    <source>
        <dbReference type="ARBA" id="ARBA00023239"/>
    </source>
</evidence>
<keyword evidence="1" id="KW-0456">Lyase</keyword>
<keyword evidence="4" id="KW-1185">Reference proteome</keyword>
<dbReference type="Gene3D" id="3.30.390.10">
    <property type="entry name" value="Enolase-like, N-terminal domain"/>
    <property type="match status" value="1"/>
</dbReference>
<dbReference type="CDD" id="cd03316">
    <property type="entry name" value="MR_like"/>
    <property type="match status" value="1"/>
</dbReference>
<protein>
    <submittedName>
        <fullName evidence="3">Mandelate racemase/muconate lactonizing enzyme family protein</fullName>
    </submittedName>
</protein>
<reference evidence="3" key="1">
    <citation type="submission" date="2023-06" db="EMBL/GenBank/DDBJ databases">
        <title>Phylogenetic Diversity of Rhizobium strains.</title>
        <authorList>
            <person name="Moura F.T."/>
            <person name="Helene L.C.F."/>
            <person name="Hungria M."/>
        </authorList>
    </citation>
    <scope>NUCLEOTIDE SEQUENCE</scope>
    <source>
        <strain evidence="3">CCGE526</strain>
    </source>
</reference>
<proteinExistence type="predicted"/>
<dbReference type="InterPro" id="IPR013342">
    <property type="entry name" value="Mandelate_racemase_C"/>
</dbReference>
<dbReference type="Proteomes" id="UP001172645">
    <property type="component" value="Unassembled WGS sequence"/>
</dbReference>
<dbReference type="SUPFAM" id="SSF51604">
    <property type="entry name" value="Enolase C-terminal domain-like"/>
    <property type="match status" value="1"/>
</dbReference>
<evidence type="ECO:0000259" key="2">
    <source>
        <dbReference type="SMART" id="SM00922"/>
    </source>
</evidence>
<dbReference type="SUPFAM" id="SSF54826">
    <property type="entry name" value="Enolase N-terminal domain-like"/>
    <property type="match status" value="1"/>
</dbReference>
<dbReference type="EMBL" id="JARFYM010000023">
    <property type="protein sequence ID" value="MDL2401862.1"/>
    <property type="molecule type" value="Genomic_DNA"/>
</dbReference>
<dbReference type="SFLD" id="SFLDG00179">
    <property type="entry name" value="mandelate_racemase"/>
    <property type="match status" value="1"/>
</dbReference>
<dbReference type="InterPro" id="IPR034593">
    <property type="entry name" value="DgoD-like"/>
</dbReference>
<dbReference type="InterPro" id="IPR029017">
    <property type="entry name" value="Enolase-like_N"/>
</dbReference>
<gene>
    <name evidence="3" type="ORF">PY649_23410</name>
</gene>
<dbReference type="SMART" id="SM00922">
    <property type="entry name" value="MR_MLE"/>
    <property type="match status" value="1"/>
</dbReference>
<evidence type="ECO:0000313" key="4">
    <source>
        <dbReference type="Proteomes" id="UP001172645"/>
    </source>
</evidence>
<organism evidence="3 4">
    <name type="scientific">Rhizobium mayense</name>
    <dbReference type="NCBI Taxonomy" id="1312184"/>
    <lineage>
        <taxon>Bacteria</taxon>
        <taxon>Pseudomonadati</taxon>
        <taxon>Pseudomonadota</taxon>
        <taxon>Alphaproteobacteria</taxon>
        <taxon>Hyphomicrobiales</taxon>
        <taxon>Rhizobiaceae</taxon>
        <taxon>Rhizobium/Agrobacterium group</taxon>
        <taxon>Rhizobium</taxon>
    </lineage>
</organism>
<dbReference type="PANTHER" id="PTHR48080:SF2">
    <property type="entry name" value="D-GALACTONATE DEHYDRATASE"/>
    <property type="match status" value="1"/>
</dbReference>
<dbReference type="InterPro" id="IPR036849">
    <property type="entry name" value="Enolase-like_C_sf"/>
</dbReference>
<evidence type="ECO:0000313" key="3">
    <source>
        <dbReference type="EMBL" id="MDL2401862.1"/>
    </source>
</evidence>
<dbReference type="Gene3D" id="3.20.20.120">
    <property type="entry name" value="Enolase-like C-terminal domain"/>
    <property type="match status" value="1"/>
</dbReference>
<sequence>MTEHMKAAMAIEAVENAVRTHSRPADLRITDMRIAVVTGICYYPLIRIDTNQGVYGLGEVRDGGHPESALRLKHFLLGQNPCNVDMIFNALRLYGGDGREGGGISGIEIALWDLVGKIYGVPCYQFFGGKYRDQVRIYGDTPAPEKLTPEAYAKAVRARADMGLTFIKFDLPPKLFETTDGALIGSATRHEYDLGRSTRTPGSGRGAKISEKGIETAVEIVRAVRAEVGNDISLCVDHFGEGYVTADEAIRIGKALEPFNLAWIEDPVLWHDIKGHKKVADALLTPVAGGEDLYLVDGFREAIETKAFDILHPDLLSAGGMLETKRIADYGASYGLPSALHSCCSPIAFMANVHCGAAINSLIAVEHHGLDVPFWEELVTGLDRDYMTDGYVNVPELPGLGLDLNLEAVEANLREPGTLFQPTEAWNKRKAGFERVDPPRYQTQLIRQKANGTHQ</sequence>
<accession>A0ABT7JZS9</accession>
<name>A0ABT7JZS9_9HYPH</name>
<dbReference type="Pfam" id="PF13378">
    <property type="entry name" value="MR_MLE_C"/>
    <property type="match status" value="1"/>
</dbReference>
<feature type="domain" description="Mandelate racemase/muconate lactonizing enzyme C-terminal" evidence="2">
    <location>
        <begin position="149"/>
        <end position="286"/>
    </location>
</feature>
<dbReference type="Pfam" id="PF02746">
    <property type="entry name" value="MR_MLE_N"/>
    <property type="match status" value="1"/>
</dbReference>
<dbReference type="InterPro" id="IPR013341">
    <property type="entry name" value="Mandelate_racemase_N_dom"/>
</dbReference>
<dbReference type="SFLD" id="SFLDS00001">
    <property type="entry name" value="Enolase"/>
    <property type="match status" value="1"/>
</dbReference>
<dbReference type="RefSeq" id="WP_285871140.1">
    <property type="nucleotide sequence ID" value="NZ_JARFYM010000023.1"/>
</dbReference>